<keyword evidence="4" id="KW-1185">Reference proteome</keyword>
<dbReference type="InterPro" id="IPR041424">
    <property type="entry name" value="CinA_KH"/>
</dbReference>
<dbReference type="InterPro" id="IPR036425">
    <property type="entry name" value="MoaB/Mog-like_dom_sf"/>
</dbReference>
<dbReference type="Pfam" id="PF18146">
    <property type="entry name" value="CinA_KH"/>
    <property type="match status" value="1"/>
</dbReference>
<dbReference type="NCBIfam" id="TIGR00200">
    <property type="entry name" value="cinA_nterm"/>
    <property type="match status" value="1"/>
</dbReference>
<keyword evidence="3" id="KW-0378">Hydrolase</keyword>
<protein>
    <recommendedName>
        <fullName evidence="1">Putative competence-damage inducible protein</fullName>
    </recommendedName>
</protein>
<dbReference type="SUPFAM" id="SSF53218">
    <property type="entry name" value="Molybdenum cofactor biosynthesis proteins"/>
    <property type="match status" value="1"/>
</dbReference>
<accession>A0ABS2PC25</accession>
<proteinExistence type="inferred from homology"/>
<dbReference type="InterPro" id="IPR036653">
    <property type="entry name" value="CinA-like_C"/>
</dbReference>
<dbReference type="Gene3D" id="3.30.70.2860">
    <property type="match status" value="1"/>
</dbReference>
<dbReference type="InterPro" id="IPR001453">
    <property type="entry name" value="MoaB/Mog_dom"/>
</dbReference>
<comment type="caution">
    <text evidence="3">The sequence shown here is derived from an EMBL/GenBank/DDBJ whole genome shotgun (WGS) entry which is preliminary data.</text>
</comment>
<reference evidence="3 4" key="1">
    <citation type="submission" date="2021-01" db="EMBL/GenBank/DDBJ databases">
        <title>Genomic Encyclopedia of Type Strains, Phase IV (KMG-IV): sequencing the most valuable type-strain genomes for metagenomic binning, comparative biology and taxonomic classification.</title>
        <authorList>
            <person name="Goeker M."/>
        </authorList>
    </citation>
    <scope>NUCLEOTIDE SEQUENCE [LARGE SCALE GENOMIC DNA]</scope>
    <source>
        <strain evidence="3 4">DSM 25540</strain>
    </source>
</reference>
<feature type="domain" description="MoaB/Mog" evidence="2">
    <location>
        <begin position="4"/>
        <end position="170"/>
    </location>
</feature>
<dbReference type="Pfam" id="PF00994">
    <property type="entry name" value="MoCF_biosynth"/>
    <property type="match status" value="1"/>
</dbReference>
<dbReference type="PANTHER" id="PTHR13939">
    <property type="entry name" value="NICOTINAMIDE-NUCLEOTIDE AMIDOHYDROLASE PNCC"/>
    <property type="match status" value="1"/>
</dbReference>
<dbReference type="Proteomes" id="UP000741863">
    <property type="component" value="Unassembled WGS sequence"/>
</dbReference>
<dbReference type="InterPro" id="IPR008135">
    <property type="entry name" value="Competence-induced_CinA"/>
</dbReference>
<evidence type="ECO:0000256" key="1">
    <source>
        <dbReference type="HAMAP-Rule" id="MF_00226"/>
    </source>
</evidence>
<dbReference type="HAMAP" id="MF_00226_B">
    <property type="entry name" value="CinA_B"/>
    <property type="match status" value="1"/>
</dbReference>
<dbReference type="Gene3D" id="3.40.980.10">
    <property type="entry name" value="MoaB/Mog-like domain"/>
    <property type="match status" value="1"/>
</dbReference>
<dbReference type="SMART" id="SM00852">
    <property type="entry name" value="MoCF_biosynth"/>
    <property type="match status" value="1"/>
</dbReference>
<dbReference type="RefSeq" id="WP_204696999.1">
    <property type="nucleotide sequence ID" value="NZ_JAFBEC010000004.1"/>
</dbReference>
<dbReference type="NCBIfam" id="TIGR00177">
    <property type="entry name" value="molyb_syn"/>
    <property type="match status" value="1"/>
</dbReference>
<dbReference type="GO" id="GO:0019159">
    <property type="term" value="F:nicotinamide-nucleotide amidase activity"/>
    <property type="evidence" value="ECO:0007669"/>
    <property type="project" value="UniProtKB-EC"/>
</dbReference>
<dbReference type="InterPro" id="IPR008136">
    <property type="entry name" value="CinA_C"/>
</dbReference>
<evidence type="ECO:0000313" key="4">
    <source>
        <dbReference type="Proteomes" id="UP000741863"/>
    </source>
</evidence>
<dbReference type="PANTHER" id="PTHR13939:SF0">
    <property type="entry name" value="NMN AMIDOHYDROLASE-LIKE PROTEIN YFAY"/>
    <property type="match status" value="1"/>
</dbReference>
<sequence length="413" mass="44498">MNAEIIAVGTELLLGQIANTNGQHISSRLANHGVNVYKHTVVGDNKKRIQQAIIEARKHHDLIIFTGGLGPTEDDLTREALSELIQVPLIYDEAALEHVEQFFTSRGRTVSEANKKQALTFEGAHVFHNHAGLACGSALEHEGVLYCLLPGPPREMRTMVERELEPYLATMNTSGNFFESRVLRFYGIGESSLEAKLQDLISAQTNPTIAPLAGEDEVTLRLTVTETNTARAKALLDATEQEIYARVGKYLYGFDNDSLYSKALEELACTKSTIATAESITGGGLASSLTSIKGASQVVVGGFVTYSNDAKVSQLGVRQATIDTYGAVSEQCAKEMAEGVRDRCGSTMGIALTGVAGPDELEGLPVGTLFIGVADGNETAVFKRVLSGTRETIRRRAAKEACHVLLLQKKKGD</sequence>
<dbReference type="NCBIfam" id="NF001813">
    <property type="entry name" value="PRK00549.1"/>
    <property type="match status" value="1"/>
</dbReference>
<comment type="similarity">
    <text evidence="1">Belongs to the CinA family.</text>
</comment>
<organism evidence="3 4">
    <name type="scientific">Geomicrobium sediminis</name>
    <dbReference type="NCBI Taxonomy" id="1347788"/>
    <lineage>
        <taxon>Bacteria</taxon>
        <taxon>Bacillati</taxon>
        <taxon>Bacillota</taxon>
        <taxon>Bacilli</taxon>
        <taxon>Bacillales</taxon>
        <taxon>Geomicrobium</taxon>
    </lineage>
</organism>
<evidence type="ECO:0000259" key="2">
    <source>
        <dbReference type="SMART" id="SM00852"/>
    </source>
</evidence>
<name>A0ABS2PC25_9BACL</name>
<dbReference type="SUPFAM" id="SSF142433">
    <property type="entry name" value="CinA-like"/>
    <property type="match status" value="1"/>
</dbReference>
<gene>
    <name evidence="1" type="primary">cinA</name>
    <name evidence="3" type="ORF">JOD17_001750</name>
</gene>
<dbReference type="NCBIfam" id="TIGR00199">
    <property type="entry name" value="PncC_domain"/>
    <property type="match status" value="1"/>
</dbReference>
<dbReference type="InterPro" id="IPR050101">
    <property type="entry name" value="CinA"/>
</dbReference>
<dbReference type="Gene3D" id="3.90.950.20">
    <property type="entry name" value="CinA-like"/>
    <property type="match status" value="1"/>
</dbReference>
<evidence type="ECO:0000313" key="3">
    <source>
        <dbReference type="EMBL" id="MBM7632656.1"/>
    </source>
</evidence>
<dbReference type="PIRSF" id="PIRSF006728">
    <property type="entry name" value="CinA"/>
    <property type="match status" value="1"/>
</dbReference>
<dbReference type="CDD" id="cd00885">
    <property type="entry name" value="cinA"/>
    <property type="match status" value="1"/>
</dbReference>
<dbReference type="EMBL" id="JAFBEC010000004">
    <property type="protein sequence ID" value="MBM7632656.1"/>
    <property type="molecule type" value="Genomic_DNA"/>
</dbReference>
<dbReference type="Pfam" id="PF02464">
    <property type="entry name" value="CinA"/>
    <property type="match status" value="1"/>
</dbReference>